<keyword evidence="5" id="KW-1185">Reference proteome</keyword>
<sequence>METLCTRDNIRIIFHNATSKASTSCKEKQVLLDPNCKTAVITGGAEGIGLATAHQLLCAKAQNVALLGLDAEVGLEAVNILNCSYGKDKAAFYKCDVRCKGEVEDALQRVKADYNKIDILVNAAGIWNDAVWEQEVQTNLVGTINTNLAAKEYIDRGSGVVINIAGNLGLHVFPPSPTMSALQSGIIKFSQGLGHDLNYRKIGIRIIVLCPGITQTKFIQEAEERTLMPEMSKDLEEFLKRAHRQKPEVCGKSVIELIKYGPTGSTWVIEGSNLFYLDFPGWKNYCSLISQFT</sequence>
<evidence type="ECO:0000256" key="3">
    <source>
        <dbReference type="RuleBase" id="RU000363"/>
    </source>
</evidence>
<dbReference type="GO" id="GO:0005737">
    <property type="term" value="C:cytoplasm"/>
    <property type="evidence" value="ECO:0007669"/>
    <property type="project" value="TreeGrafter"/>
</dbReference>
<reference evidence="4" key="1">
    <citation type="journal article" date="2023" name="Insect Mol. Biol.">
        <title>Genome sequencing provides insights into the evolution of gene families encoding plant cell wall-degrading enzymes in longhorned beetles.</title>
        <authorList>
            <person name="Shin N.R."/>
            <person name="Okamura Y."/>
            <person name="Kirsch R."/>
            <person name="Pauchet Y."/>
        </authorList>
    </citation>
    <scope>NUCLEOTIDE SEQUENCE</scope>
    <source>
        <strain evidence="4">RBIC_L_NR</strain>
    </source>
</reference>
<evidence type="ECO:0000256" key="1">
    <source>
        <dbReference type="ARBA" id="ARBA00006484"/>
    </source>
</evidence>
<comment type="similarity">
    <text evidence="1 3">Belongs to the short-chain dehydrogenases/reductases (SDR) family.</text>
</comment>
<dbReference type="PANTHER" id="PTHR44229">
    <property type="entry name" value="15-HYDROXYPROSTAGLANDIN DEHYDROGENASE [NAD(+)]"/>
    <property type="match status" value="1"/>
</dbReference>
<dbReference type="AlphaFoldDB" id="A0AAV8X042"/>
<evidence type="ECO:0000256" key="2">
    <source>
        <dbReference type="ARBA" id="ARBA00023002"/>
    </source>
</evidence>
<protein>
    <submittedName>
        <fullName evidence="4">Uncharacterized protein</fullName>
    </submittedName>
</protein>
<proteinExistence type="inferred from homology"/>
<dbReference type="Gene3D" id="3.40.50.720">
    <property type="entry name" value="NAD(P)-binding Rossmann-like Domain"/>
    <property type="match status" value="1"/>
</dbReference>
<dbReference type="PANTHER" id="PTHR44229:SF8">
    <property type="entry name" value="ALCOHOL DEHYDROGENASE-RELATED"/>
    <property type="match status" value="1"/>
</dbReference>
<evidence type="ECO:0000313" key="5">
    <source>
        <dbReference type="Proteomes" id="UP001162156"/>
    </source>
</evidence>
<dbReference type="Proteomes" id="UP001162156">
    <property type="component" value="Unassembled WGS sequence"/>
</dbReference>
<keyword evidence="2" id="KW-0560">Oxidoreductase</keyword>
<dbReference type="EMBL" id="JANEYF010004209">
    <property type="protein sequence ID" value="KAJ8931872.1"/>
    <property type="molecule type" value="Genomic_DNA"/>
</dbReference>
<organism evidence="4 5">
    <name type="scientific">Rhamnusium bicolor</name>
    <dbReference type="NCBI Taxonomy" id="1586634"/>
    <lineage>
        <taxon>Eukaryota</taxon>
        <taxon>Metazoa</taxon>
        <taxon>Ecdysozoa</taxon>
        <taxon>Arthropoda</taxon>
        <taxon>Hexapoda</taxon>
        <taxon>Insecta</taxon>
        <taxon>Pterygota</taxon>
        <taxon>Neoptera</taxon>
        <taxon>Endopterygota</taxon>
        <taxon>Coleoptera</taxon>
        <taxon>Polyphaga</taxon>
        <taxon>Cucujiformia</taxon>
        <taxon>Chrysomeloidea</taxon>
        <taxon>Cerambycidae</taxon>
        <taxon>Lepturinae</taxon>
        <taxon>Rhagiini</taxon>
        <taxon>Rhamnusium</taxon>
    </lineage>
</organism>
<dbReference type="GO" id="GO:0016616">
    <property type="term" value="F:oxidoreductase activity, acting on the CH-OH group of donors, NAD or NADP as acceptor"/>
    <property type="evidence" value="ECO:0007669"/>
    <property type="project" value="TreeGrafter"/>
</dbReference>
<evidence type="ECO:0000313" key="4">
    <source>
        <dbReference type="EMBL" id="KAJ8931872.1"/>
    </source>
</evidence>
<dbReference type="Pfam" id="PF00106">
    <property type="entry name" value="adh_short"/>
    <property type="match status" value="1"/>
</dbReference>
<name>A0AAV8X042_9CUCU</name>
<accession>A0AAV8X042</accession>
<dbReference type="InterPro" id="IPR002347">
    <property type="entry name" value="SDR_fam"/>
</dbReference>
<dbReference type="PRINTS" id="PR00080">
    <property type="entry name" value="SDRFAMILY"/>
</dbReference>
<comment type="caution">
    <text evidence="4">The sequence shown here is derived from an EMBL/GenBank/DDBJ whole genome shotgun (WGS) entry which is preliminary data.</text>
</comment>
<dbReference type="InterPro" id="IPR036291">
    <property type="entry name" value="NAD(P)-bd_dom_sf"/>
</dbReference>
<gene>
    <name evidence="4" type="ORF">NQ314_015138</name>
</gene>
<dbReference type="PRINTS" id="PR00081">
    <property type="entry name" value="GDHRDH"/>
</dbReference>
<dbReference type="SUPFAM" id="SSF51735">
    <property type="entry name" value="NAD(P)-binding Rossmann-fold domains"/>
    <property type="match status" value="1"/>
</dbReference>